<name>A0ACC1S3C3_9APHY</name>
<reference evidence="1" key="1">
    <citation type="submission" date="2022-07" db="EMBL/GenBank/DDBJ databases">
        <title>Genome Sequence of Phlebia brevispora.</title>
        <authorList>
            <person name="Buettner E."/>
        </authorList>
    </citation>
    <scope>NUCLEOTIDE SEQUENCE</scope>
    <source>
        <strain evidence="1">MPL23</strain>
    </source>
</reference>
<sequence>MSSIPGAESASSDLDTQTSRPRRVIRLPAKLTDPDNALGYDSNVEKSRAAGERGRVTTRVRTNDESGVSTSVGNIIDEDTANNPDASTVPLLNTEMSTPALTPSSIAIDDDDSEPIAPHKGKRHSRASNASAPSDADMSESDEDNIEVVNPKKQARKKRQSSSKPKDDVNDDGILMDINVQEIEDIQPSVSERRKDIDQFFRPTTDRRGINGRMKPHRQCKLCSTYIVHEATTLRRHLGARYAGAYRKWALENDFQSKLPDDVKKRKEAFNAVKAQQATLDAHLHEMPKKERVYAYTELAFRCAAIEWLIATDQPLDALEHPKYVDMIQTAARATNGVTIPSRKTCRQEIMNMFHEQLAALKKDLSNKSKVSGEISLTCDAWQASNTDGYFAVTAHWIEESRPGDWILRSALVGFTQLNNAHNGQRLGQALYLIADRLDIVDRIGHITCNNASNNGTMLHEFATQVQRKTGKLFDFRKRRINCLAHIINLATQALIAAYSKTPHFDPASPVDHLNIAASDHRDEVGLIRAIAVKERSSAKRKEMFRRIQLKAKVPRPLQLLIDMKVRWSSTYMMLHRAEMSKHHVDVFVYEIAREENNLSKRAKLDNLKLEPEEWTRVTLFLELLGHADKAQQSFSSENISTLHLAIPALEALHKAWLSRADCVKYADFSDALYVATDKISEYYDKTELSDAYIVTMYLVPDADGTKGKHFLKYWSLSLQKKAREHIEMIFEARYKQMYGSSGPAPFAKKSSKLTSLMCELSDDESDAECTSSPLTAVDGKPWLAEFNRYLDTTESIPEGMSVIQWWGRNALRYPVWASLARDYLAIMASSVSSERAFSQAGITISKWRNRLKADVVEALQFLKCMLRNDLIFRAPAPSSVLEQELKSDDLNGNEDSGKKDAEVINLDTDSLVEKDPSSWDIILDSDDEDLYDDN</sequence>
<dbReference type="Proteomes" id="UP001148662">
    <property type="component" value="Unassembled WGS sequence"/>
</dbReference>
<organism evidence="1 2">
    <name type="scientific">Phlebia brevispora</name>
    <dbReference type="NCBI Taxonomy" id="194682"/>
    <lineage>
        <taxon>Eukaryota</taxon>
        <taxon>Fungi</taxon>
        <taxon>Dikarya</taxon>
        <taxon>Basidiomycota</taxon>
        <taxon>Agaricomycotina</taxon>
        <taxon>Agaricomycetes</taxon>
        <taxon>Polyporales</taxon>
        <taxon>Meruliaceae</taxon>
        <taxon>Phlebia</taxon>
    </lineage>
</organism>
<comment type="caution">
    <text evidence="1">The sequence shown here is derived from an EMBL/GenBank/DDBJ whole genome shotgun (WGS) entry which is preliminary data.</text>
</comment>
<gene>
    <name evidence="1" type="ORF">NM688_g7598</name>
</gene>
<accession>A0ACC1S3C3</accession>
<evidence type="ECO:0000313" key="2">
    <source>
        <dbReference type="Proteomes" id="UP001148662"/>
    </source>
</evidence>
<proteinExistence type="predicted"/>
<evidence type="ECO:0000313" key="1">
    <source>
        <dbReference type="EMBL" id="KAJ3531266.1"/>
    </source>
</evidence>
<keyword evidence="2" id="KW-1185">Reference proteome</keyword>
<dbReference type="EMBL" id="JANHOG010001814">
    <property type="protein sequence ID" value="KAJ3531266.1"/>
    <property type="molecule type" value="Genomic_DNA"/>
</dbReference>
<protein>
    <submittedName>
        <fullName evidence="1">Uncharacterized protein</fullName>
    </submittedName>
</protein>